<organism evidence="2 3">
    <name type="scientific">Dunaliella salina</name>
    <name type="common">Green alga</name>
    <name type="synonym">Protococcus salinus</name>
    <dbReference type="NCBI Taxonomy" id="3046"/>
    <lineage>
        <taxon>Eukaryota</taxon>
        <taxon>Viridiplantae</taxon>
        <taxon>Chlorophyta</taxon>
        <taxon>core chlorophytes</taxon>
        <taxon>Chlorophyceae</taxon>
        <taxon>CS clade</taxon>
        <taxon>Chlamydomonadales</taxon>
        <taxon>Dunaliellaceae</taxon>
        <taxon>Dunaliella</taxon>
    </lineage>
</organism>
<sequence length="129" mass="13460">MGVAGGGGPMGLPAAMYAQQQAAYMQGRGGPGGQPYQQQQQQQQQGPVPMYAQAHNYGPQGGGAGPPRYGSVDRHMGQHRMQAPAMYGSSRCVGGGGVKGMWLDLGAGSESPAGVWQRVAERLMGVWQE</sequence>
<dbReference type="Proteomes" id="UP000815325">
    <property type="component" value="Unassembled WGS sequence"/>
</dbReference>
<feature type="region of interest" description="Disordered" evidence="1">
    <location>
        <begin position="25"/>
        <end position="74"/>
    </location>
</feature>
<evidence type="ECO:0000256" key="1">
    <source>
        <dbReference type="SAM" id="MobiDB-lite"/>
    </source>
</evidence>
<dbReference type="EMBL" id="MU071844">
    <property type="protein sequence ID" value="KAF5825844.1"/>
    <property type="molecule type" value="Genomic_DNA"/>
</dbReference>
<reference evidence="2" key="1">
    <citation type="submission" date="2017-08" db="EMBL/GenBank/DDBJ databases">
        <authorList>
            <person name="Polle J.E."/>
            <person name="Barry K."/>
            <person name="Cushman J."/>
            <person name="Schmutz J."/>
            <person name="Tran D."/>
            <person name="Hathwaick L.T."/>
            <person name="Yim W.C."/>
            <person name="Jenkins J."/>
            <person name="Mckie-Krisberg Z.M."/>
            <person name="Prochnik S."/>
            <person name="Lindquist E."/>
            <person name="Dockter R.B."/>
            <person name="Adam C."/>
            <person name="Molina H."/>
            <person name="Bunkerborg J."/>
            <person name="Jin E."/>
            <person name="Buchheim M."/>
            <person name="Magnuson J."/>
        </authorList>
    </citation>
    <scope>NUCLEOTIDE SEQUENCE</scope>
    <source>
        <strain evidence="2">CCAP 19/18</strain>
    </source>
</reference>
<comment type="caution">
    <text evidence="2">The sequence shown here is derived from an EMBL/GenBank/DDBJ whole genome shotgun (WGS) entry which is preliminary data.</text>
</comment>
<feature type="compositionally biased region" description="Low complexity" evidence="1">
    <location>
        <begin position="34"/>
        <end position="47"/>
    </location>
</feature>
<gene>
    <name evidence="2" type="ORF">DUNSADRAFT_6483</name>
</gene>
<proteinExistence type="predicted"/>
<protein>
    <submittedName>
        <fullName evidence="2">Uncharacterized protein</fullName>
    </submittedName>
</protein>
<accession>A0ABQ7FTU3</accession>
<evidence type="ECO:0000313" key="2">
    <source>
        <dbReference type="EMBL" id="KAF5825844.1"/>
    </source>
</evidence>
<name>A0ABQ7FTU3_DUNSA</name>
<evidence type="ECO:0000313" key="3">
    <source>
        <dbReference type="Proteomes" id="UP000815325"/>
    </source>
</evidence>
<keyword evidence="3" id="KW-1185">Reference proteome</keyword>